<gene>
    <name evidence="9" type="ORF">ABLG96_03415</name>
</gene>
<evidence type="ECO:0000259" key="8">
    <source>
        <dbReference type="Pfam" id="PF13490"/>
    </source>
</evidence>
<accession>A0AAU8DQG4</accession>
<dbReference type="RefSeq" id="WP_353650019.1">
    <property type="nucleotide sequence ID" value="NZ_CP159218.1"/>
</dbReference>
<evidence type="ECO:0000256" key="5">
    <source>
        <dbReference type="ARBA" id="ARBA00023136"/>
    </source>
</evidence>
<keyword evidence="3 7" id="KW-1133">Transmembrane helix</keyword>
<dbReference type="Gene3D" id="1.10.10.1320">
    <property type="entry name" value="Anti-sigma factor, zinc-finger domain"/>
    <property type="match status" value="1"/>
</dbReference>
<evidence type="ECO:0000313" key="9">
    <source>
        <dbReference type="EMBL" id="XCG64406.1"/>
    </source>
</evidence>
<keyword evidence="4" id="KW-0805">Transcription regulation</keyword>
<organism evidence="9">
    <name type="scientific">Nakamurella sp. A5-74</name>
    <dbReference type="NCBI Taxonomy" id="3158264"/>
    <lineage>
        <taxon>Bacteria</taxon>
        <taxon>Bacillati</taxon>
        <taxon>Actinomycetota</taxon>
        <taxon>Actinomycetes</taxon>
        <taxon>Nakamurellales</taxon>
        <taxon>Nakamurellaceae</taxon>
        <taxon>Nakamurella</taxon>
    </lineage>
</organism>
<evidence type="ECO:0000256" key="2">
    <source>
        <dbReference type="ARBA" id="ARBA00022692"/>
    </source>
</evidence>
<comment type="subcellular location">
    <subcellularLocation>
        <location evidence="1">Membrane</location>
        <topology evidence="1">Single-pass membrane protein</topology>
    </subcellularLocation>
</comment>
<dbReference type="Pfam" id="PF13490">
    <property type="entry name" value="zf-HC2"/>
    <property type="match status" value="1"/>
</dbReference>
<feature type="domain" description="Putative zinc-finger" evidence="8">
    <location>
        <begin position="6"/>
        <end position="38"/>
    </location>
</feature>
<dbReference type="InterPro" id="IPR051474">
    <property type="entry name" value="Anti-sigma-K/W_factor"/>
</dbReference>
<proteinExistence type="predicted"/>
<dbReference type="InterPro" id="IPR027383">
    <property type="entry name" value="Znf_put"/>
</dbReference>
<dbReference type="PANTHER" id="PTHR37461">
    <property type="entry name" value="ANTI-SIGMA-K FACTOR RSKA"/>
    <property type="match status" value="1"/>
</dbReference>
<dbReference type="InterPro" id="IPR041916">
    <property type="entry name" value="Anti_sigma_zinc_sf"/>
</dbReference>
<dbReference type="PANTHER" id="PTHR37461:SF1">
    <property type="entry name" value="ANTI-SIGMA-K FACTOR RSKA"/>
    <property type="match status" value="1"/>
</dbReference>
<dbReference type="GO" id="GO:0016020">
    <property type="term" value="C:membrane"/>
    <property type="evidence" value="ECO:0007669"/>
    <property type="project" value="UniProtKB-SubCell"/>
</dbReference>
<dbReference type="GO" id="GO:0006417">
    <property type="term" value="P:regulation of translation"/>
    <property type="evidence" value="ECO:0007669"/>
    <property type="project" value="TreeGrafter"/>
</dbReference>
<evidence type="ECO:0000256" key="6">
    <source>
        <dbReference type="ARBA" id="ARBA00023163"/>
    </source>
</evidence>
<evidence type="ECO:0000256" key="1">
    <source>
        <dbReference type="ARBA" id="ARBA00004167"/>
    </source>
</evidence>
<sequence length="222" mass="23347">MIDHTQAQLSLGAYVLGALDAGDRSELEEHLAGCADCRRELVSFAGLPGLMGRLSLTEVQQQEPTPSAALQVSTLAAIRSEQDSFRRTVRRWRVVAGGGLAAAVAACVALILVLTSSGPAVVDAATVRRDLTAATGVSSRGSLSLLSKPWGTQVHLVLSDLPRTGAFSVRTIDDEGRQSTAATWQATQNGQAELTGATPSRIDDIDRVEIVTDTGITVLSNR</sequence>
<keyword evidence="2 7" id="KW-0812">Transmembrane</keyword>
<dbReference type="EMBL" id="CP159218">
    <property type="protein sequence ID" value="XCG64406.1"/>
    <property type="molecule type" value="Genomic_DNA"/>
</dbReference>
<feature type="transmembrane region" description="Helical" evidence="7">
    <location>
        <begin position="94"/>
        <end position="114"/>
    </location>
</feature>
<evidence type="ECO:0000256" key="7">
    <source>
        <dbReference type="SAM" id="Phobius"/>
    </source>
</evidence>
<reference evidence="9" key="1">
    <citation type="submission" date="2024-05" db="EMBL/GenBank/DDBJ databases">
        <authorList>
            <person name="Cai S.Y."/>
            <person name="Jin L.M."/>
            <person name="Li H.R."/>
        </authorList>
    </citation>
    <scope>NUCLEOTIDE SEQUENCE</scope>
    <source>
        <strain evidence="9">A5-74</strain>
    </source>
</reference>
<name>A0AAU8DQG4_9ACTN</name>
<dbReference type="AlphaFoldDB" id="A0AAU8DQG4"/>
<protein>
    <submittedName>
        <fullName evidence="9">Zf-HC2 domain-containing protein</fullName>
    </submittedName>
</protein>
<keyword evidence="6" id="KW-0804">Transcription</keyword>
<dbReference type="GO" id="GO:0016989">
    <property type="term" value="F:sigma factor antagonist activity"/>
    <property type="evidence" value="ECO:0007669"/>
    <property type="project" value="TreeGrafter"/>
</dbReference>
<evidence type="ECO:0000256" key="4">
    <source>
        <dbReference type="ARBA" id="ARBA00023015"/>
    </source>
</evidence>
<keyword evidence="5 7" id="KW-0472">Membrane</keyword>
<evidence type="ECO:0000256" key="3">
    <source>
        <dbReference type="ARBA" id="ARBA00022989"/>
    </source>
</evidence>